<sequence>MLFKRITTGVIGAAFTIFVIYEGNWLFFAMMTILAMLGWQEYVRLMKKMNANLTVITGHIWIVCLFFAYWFTNNKVIMLLSVIMMSWILLRTVIRHEFVKPVDSAYSLYGLIYIAGGFLSMLVLRNGMIGDSLNHYFQTAMIEPSKFVVFLLVFSTWASDTFAFAVGKLKGKNKLCPAVSPGKTVEGFFGGILGTIITAVVFSLIFKFSLLHGLVIGIIIAIMAPLGDLIESILKRVCDVKDSGNIIPGHGGILDRFDSLLFAGPAVYVYLLLIGR</sequence>
<evidence type="ECO:0000256" key="4">
    <source>
        <dbReference type="ARBA" id="ARBA00005189"/>
    </source>
</evidence>
<keyword evidence="17" id="KW-1208">Phospholipid metabolism</keyword>
<dbReference type="InterPro" id="IPR000374">
    <property type="entry name" value="PC_trans"/>
</dbReference>
<evidence type="ECO:0000256" key="2">
    <source>
        <dbReference type="ARBA" id="ARBA00004651"/>
    </source>
</evidence>
<dbReference type="GO" id="GO:0005886">
    <property type="term" value="C:plasma membrane"/>
    <property type="evidence" value="ECO:0007669"/>
    <property type="project" value="UniProtKB-SubCell"/>
</dbReference>
<keyword evidence="15 19" id="KW-0472">Membrane</keyword>
<dbReference type="Proteomes" id="UP000199309">
    <property type="component" value="Unassembled WGS sequence"/>
</dbReference>
<dbReference type="PANTHER" id="PTHR46382">
    <property type="entry name" value="PHOSPHATIDATE CYTIDYLYLTRANSFERASE"/>
    <property type="match status" value="1"/>
</dbReference>
<evidence type="ECO:0000256" key="15">
    <source>
        <dbReference type="ARBA" id="ARBA00023136"/>
    </source>
</evidence>
<evidence type="ECO:0000313" key="20">
    <source>
        <dbReference type="EMBL" id="SDM27709.1"/>
    </source>
</evidence>
<dbReference type="EMBL" id="FNHQ01000004">
    <property type="protein sequence ID" value="SDM27709.1"/>
    <property type="molecule type" value="Genomic_DNA"/>
</dbReference>
<evidence type="ECO:0000256" key="18">
    <source>
        <dbReference type="RuleBase" id="RU003938"/>
    </source>
</evidence>
<dbReference type="EC" id="2.7.7.41" evidence="6 18"/>
<gene>
    <name evidence="20" type="ORF">SAMN05660299_00555</name>
</gene>
<dbReference type="OrthoDB" id="9799199at2"/>
<name>A0A1G9RWS0_9FIRM</name>
<evidence type="ECO:0000256" key="3">
    <source>
        <dbReference type="ARBA" id="ARBA00005119"/>
    </source>
</evidence>
<comment type="pathway">
    <text evidence="4">Lipid metabolism.</text>
</comment>
<evidence type="ECO:0000256" key="16">
    <source>
        <dbReference type="ARBA" id="ARBA00023209"/>
    </source>
</evidence>
<comment type="catalytic activity">
    <reaction evidence="1 18">
        <text>a 1,2-diacyl-sn-glycero-3-phosphate + CTP + H(+) = a CDP-1,2-diacyl-sn-glycerol + diphosphate</text>
        <dbReference type="Rhea" id="RHEA:16229"/>
        <dbReference type="ChEBI" id="CHEBI:15378"/>
        <dbReference type="ChEBI" id="CHEBI:33019"/>
        <dbReference type="ChEBI" id="CHEBI:37563"/>
        <dbReference type="ChEBI" id="CHEBI:58332"/>
        <dbReference type="ChEBI" id="CHEBI:58608"/>
        <dbReference type="EC" id="2.7.7.41"/>
    </reaction>
</comment>
<dbReference type="GO" id="GO:0016024">
    <property type="term" value="P:CDP-diacylglycerol biosynthetic process"/>
    <property type="evidence" value="ECO:0007669"/>
    <property type="project" value="UniProtKB-UniPathway"/>
</dbReference>
<reference evidence="20 21" key="1">
    <citation type="submission" date="2016-10" db="EMBL/GenBank/DDBJ databases">
        <authorList>
            <person name="de Groot N.N."/>
        </authorList>
    </citation>
    <scope>NUCLEOTIDE SEQUENCE [LARGE SCALE GENOMIC DNA]</scope>
    <source>
        <strain evidence="20 21">DSM 16981</strain>
    </source>
</reference>
<evidence type="ECO:0000256" key="8">
    <source>
        <dbReference type="ARBA" id="ARBA00022475"/>
    </source>
</evidence>
<keyword evidence="21" id="KW-1185">Reference proteome</keyword>
<keyword evidence="14" id="KW-0443">Lipid metabolism</keyword>
<evidence type="ECO:0000256" key="14">
    <source>
        <dbReference type="ARBA" id="ARBA00023098"/>
    </source>
</evidence>
<keyword evidence="11 18" id="KW-0812">Transmembrane</keyword>
<keyword evidence="12 18" id="KW-0548">Nucleotidyltransferase</keyword>
<keyword evidence="16" id="KW-0594">Phospholipid biosynthesis</keyword>
<evidence type="ECO:0000256" key="5">
    <source>
        <dbReference type="ARBA" id="ARBA00010185"/>
    </source>
</evidence>
<keyword evidence="9" id="KW-0444">Lipid biosynthesis</keyword>
<comment type="pathway">
    <text evidence="3 18">Phospholipid metabolism; CDP-diacylglycerol biosynthesis; CDP-diacylglycerol from sn-glycerol 3-phosphate: step 3/3.</text>
</comment>
<dbReference type="AlphaFoldDB" id="A0A1G9RWS0"/>
<dbReference type="PROSITE" id="PS01315">
    <property type="entry name" value="CDS"/>
    <property type="match status" value="1"/>
</dbReference>
<feature type="transmembrane region" description="Helical" evidence="19">
    <location>
        <begin position="51"/>
        <end position="70"/>
    </location>
</feature>
<evidence type="ECO:0000256" key="1">
    <source>
        <dbReference type="ARBA" id="ARBA00001698"/>
    </source>
</evidence>
<evidence type="ECO:0000256" key="13">
    <source>
        <dbReference type="ARBA" id="ARBA00022989"/>
    </source>
</evidence>
<evidence type="ECO:0000256" key="12">
    <source>
        <dbReference type="ARBA" id="ARBA00022695"/>
    </source>
</evidence>
<evidence type="ECO:0000256" key="9">
    <source>
        <dbReference type="ARBA" id="ARBA00022516"/>
    </source>
</evidence>
<evidence type="ECO:0000256" key="6">
    <source>
        <dbReference type="ARBA" id="ARBA00012487"/>
    </source>
</evidence>
<feature type="transmembrane region" description="Helical" evidence="19">
    <location>
        <begin position="187"/>
        <end position="205"/>
    </location>
</feature>
<feature type="transmembrane region" description="Helical" evidence="19">
    <location>
        <begin position="147"/>
        <end position="166"/>
    </location>
</feature>
<evidence type="ECO:0000256" key="19">
    <source>
        <dbReference type="SAM" id="Phobius"/>
    </source>
</evidence>
<feature type="transmembrane region" description="Helical" evidence="19">
    <location>
        <begin position="211"/>
        <end position="230"/>
    </location>
</feature>
<evidence type="ECO:0000313" key="21">
    <source>
        <dbReference type="Proteomes" id="UP000199309"/>
    </source>
</evidence>
<comment type="similarity">
    <text evidence="5 18">Belongs to the CDS family.</text>
</comment>
<dbReference type="PANTHER" id="PTHR46382:SF1">
    <property type="entry name" value="PHOSPHATIDATE CYTIDYLYLTRANSFERASE"/>
    <property type="match status" value="1"/>
</dbReference>
<evidence type="ECO:0000256" key="10">
    <source>
        <dbReference type="ARBA" id="ARBA00022679"/>
    </source>
</evidence>
<evidence type="ECO:0000256" key="7">
    <source>
        <dbReference type="ARBA" id="ARBA00019373"/>
    </source>
</evidence>
<dbReference type="STRING" id="349095.SAMN05660299_00555"/>
<dbReference type="UniPathway" id="UPA00557">
    <property type="reaction ID" value="UER00614"/>
</dbReference>
<feature type="transmembrane region" description="Helical" evidence="19">
    <location>
        <begin position="6"/>
        <end position="39"/>
    </location>
</feature>
<keyword evidence="13 19" id="KW-1133">Transmembrane helix</keyword>
<keyword evidence="8" id="KW-1003">Cell membrane</keyword>
<keyword evidence="10 18" id="KW-0808">Transferase</keyword>
<evidence type="ECO:0000256" key="11">
    <source>
        <dbReference type="ARBA" id="ARBA00022692"/>
    </source>
</evidence>
<accession>A0A1G9RWS0</accession>
<dbReference type="RefSeq" id="WP_091647961.1">
    <property type="nucleotide sequence ID" value="NZ_FNHQ01000004.1"/>
</dbReference>
<dbReference type="GO" id="GO:0004605">
    <property type="term" value="F:phosphatidate cytidylyltransferase activity"/>
    <property type="evidence" value="ECO:0007669"/>
    <property type="project" value="UniProtKB-EC"/>
</dbReference>
<protein>
    <recommendedName>
        <fullName evidence="7 18">Phosphatidate cytidylyltransferase</fullName>
        <ecNumber evidence="6 18">2.7.7.41</ecNumber>
    </recommendedName>
</protein>
<feature type="transmembrane region" description="Helical" evidence="19">
    <location>
        <begin position="106"/>
        <end position="127"/>
    </location>
</feature>
<organism evidence="20 21">
    <name type="scientific">Megasphaera paucivorans</name>
    <dbReference type="NCBI Taxonomy" id="349095"/>
    <lineage>
        <taxon>Bacteria</taxon>
        <taxon>Bacillati</taxon>
        <taxon>Bacillota</taxon>
        <taxon>Negativicutes</taxon>
        <taxon>Veillonellales</taxon>
        <taxon>Veillonellaceae</taxon>
        <taxon>Megasphaera</taxon>
    </lineage>
</organism>
<feature type="transmembrane region" description="Helical" evidence="19">
    <location>
        <begin position="76"/>
        <end position="94"/>
    </location>
</feature>
<comment type="subcellular location">
    <subcellularLocation>
        <location evidence="2">Cell membrane</location>
        <topology evidence="2">Multi-pass membrane protein</topology>
    </subcellularLocation>
</comment>
<proteinExistence type="inferred from homology"/>
<dbReference type="Pfam" id="PF01148">
    <property type="entry name" value="CTP_transf_1"/>
    <property type="match status" value="1"/>
</dbReference>
<evidence type="ECO:0000256" key="17">
    <source>
        <dbReference type="ARBA" id="ARBA00023264"/>
    </source>
</evidence>